<dbReference type="Pfam" id="PF10431">
    <property type="entry name" value="ClpB_D2-small"/>
    <property type="match status" value="1"/>
</dbReference>
<name>A0A0G0WSY8_9BACT</name>
<dbReference type="Gene3D" id="3.40.50.300">
    <property type="entry name" value="P-loop containing nucleotide triphosphate hydrolases"/>
    <property type="match status" value="2"/>
</dbReference>
<dbReference type="PROSITE" id="PS00870">
    <property type="entry name" value="CLPAB_1"/>
    <property type="match status" value="1"/>
</dbReference>
<evidence type="ECO:0000256" key="1">
    <source>
        <dbReference type="ARBA" id="ARBA00022737"/>
    </source>
</evidence>
<keyword evidence="1 5" id="KW-0677">Repeat</keyword>
<dbReference type="EMBL" id="LCAH01000002">
    <property type="protein sequence ID" value="KKR87555.1"/>
    <property type="molecule type" value="Genomic_DNA"/>
</dbReference>
<dbReference type="PATRIC" id="fig|1618985.3.peg.211"/>
<evidence type="ECO:0000256" key="2">
    <source>
        <dbReference type="ARBA" id="ARBA00022741"/>
    </source>
</evidence>
<dbReference type="Gene3D" id="1.10.1780.10">
    <property type="entry name" value="Clp, N-terminal domain"/>
    <property type="match status" value="1"/>
</dbReference>
<comment type="caution">
    <text evidence="10">The sequence shown here is derived from an EMBL/GenBank/DDBJ whole genome shotgun (WGS) entry which is preliminary data.</text>
</comment>
<evidence type="ECO:0000256" key="5">
    <source>
        <dbReference type="PROSITE-ProRule" id="PRU01251"/>
    </source>
</evidence>
<sequence>MDQHIVEKFTTHLKNTLTRALCLAVEQQKAQVEPEHLLWALGTEKGSIAAEVLRKTQIKQSHLRTLANFSIPKMRSSKKITKEKHPNDVPQLSVNAKRAIEKAVLAASVHEHTYVGTEHLLSGLIHIHDPKIEQFFHAEKIVIPELRQHLSLVLKTASKFPELAGMIHEVPKEKTGSETAFFNEEPEESEPEEPERKTPALDFFGRDLTSQNMQARIDPLIGREKEVQRVMEILCRRTKNNPLLLGEPGVGKSAIVEGLAKKIAEGTVPAALQGKRIIALDLAMAIAGTMYRGEFEARLRQIIEEAKTNEEIILFIDEIHMIVGAGSASGSLDAANMLKPALARGELRCIGATTHAEFKKHMETDAALERRFQTVVIEEPSAEDTLHILQGIAPSYTSFHQVQFTDTALQAAVRLSGRYLSDKRFPDKAIDLIDEAAASVRVRTQHPSQNDRMRAAHRELERIREQKREAVRTENFTQALSLKKQEQHLQETCKQWEQASPPSELLTVDEQQIIEIVSRLTHIPLSELSHHERERLLSLESFIQKQVIGQDMAVRRVAESIRRAHAGINQSSRPLASFLFLGPSGVGKTELARTVAETVFQNPRALIRLDMSEFAEGYAVSKLLGSPAGYVGYREPAKLTDQIKQRPYAVILFDEFEKAHTDVQNLLLQILENGEIADATGRPVSFRHAIVILTSNVGSDQMEGGHLGFAFDEKEGITGKQEEIRKALEERFRPELINRIDHVCIFERLTEEHLQKITEKQLEELAKRLHEQGSILSWSLSVTEHIASEAQKSKLRAREVRRLIQTEIESLLADHLLTSPEEKIVCLGWNGEHFEIKKQAKKNRS</sequence>
<dbReference type="Pfam" id="PF00004">
    <property type="entry name" value="AAA"/>
    <property type="match status" value="1"/>
</dbReference>
<keyword evidence="4" id="KW-0143">Chaperone</keyword>
<dbReference type="InterPro" id="IPR003959">
    <property type="entry name" value="ATPase_AAA_core"/>
</dbReference>
<accession>A0A0G0WSY8</accession>
<dbReference type="Pfam" id="PF02861">
    <property type="entry name" value="Clp_N"/>
    <property type="match status" value="1"/>
</dbReference>
<dbReference type="GO" id="GO:0016887">
    <property type="term" value="F:ATP hydrolysis activity"/>
    <property type="evidence" value="ECO:0007669"/>
    <property type="project" value="InterPro"/>
</dbReference>
<dbReference type="InterPro" id="IPR001270">
    <property type="entry name" value="ClpA/B"/>
</dbReference>
<dbReference type="PROSITE" id="PS50045">
    <property type="entry name" value="SIGMA54_INTERACT_4"/>
    <property type="match status" value="1"/>
</dbReference>
<dbReference type="CDD" id="cd19499">
    <property type="entry name" value="RecA-like_ClpB_Hsp104-like"/>
    <property type="match status" value="1"/>
</dbReference>
<dbReference type="GO" id="GO:0005737">
    <property type="term" value="C:cytoplasm"/>
    <property type="evidence" value="ECO:0007669"/>
    <property type="project" value="TreeGrafter"/>
</dbReference>
<dbReference type="CDD" id="cd00009">
    <property type="entry name" value="AAA"/>
    <property type="match status" value="1"/>
</dbReference>
<organism evidence="10 11">
    <name type="scientific">Candidatus Uhrbacteria bacterium GW2011_GWC2_41_11</name>
    <dbReference type="NCBI Taxonomy" id="1618985"/>
    <lineage>
        <taxon>Bacteria</taxon>
        <taxon>Candidatus Uhriibacteriota</taxon>
    </lineage>
</organism>
<dbReference type="InterPro" id="IPR004176">
    <property type="entry name" value="Clp_R_N"/>
</dbReference>
<dbReference type="Gene3D" id="1.10.8.60">
    <property type="match status" value="2"/>
</dbReference>
<keyword evidence="6" id="KW-0175">Coiled coil</keyword>
<dbReference type="InterPro" id="IPR050130">
    <property type="entry name" value="ClpA_ClpB"/>
</dbReference>
<evidence type="ECO:0000313" key="11">
    <source>
        <dbReference type="Proteomes" id="UP000034616"/>
    </source>
</evidence>
<evidence type="ECO:0000259" key="8">
    <source>
        <dbReference type="PROSITE" id="PS50045"/>
    </source>
</evidence>
<evidence type="ECO:0000313" key="10">
    <source>
        <dbReference type="EMBL" id="KKR87555.1"/>
    </source>
</evidence>
<proteinExistence type="predicted"/>
<dbReference type="FunFam" id="3.40.50.300:FF:000025">
    <property type="entry name" value="ATP-dependent Clp protease subunit"/>
    <property type="match status" value="1"/>
</dbReference>
<dbReference type="InterPro" id="IPR041546">
    <property type="entry name" value="ClpA/ClpB_AAA_lid"/>
</dbReference>
<evidence type="ECO:0000256" key="6">
    <source>
        <dbReference type="SAM" id="Coils"/>
    </source>
</evidence>
<dbReference type="InterPro" id="IPR036628">
    <property type="entry name" value="Clp_N_dom_sf"/>
</dbReference>
<dbReference type="GO" id="GO:0034605">
    <property type="term" value="P:cellular response to heat"/>
    <property type="evidence" value="ECO:0007669"/>
    <property type="project" value="TreeGrafter"/>
</dbReference>
<dbReference type="PROSITE" id="PS51903">
    <property type="entry name" value="CLP_R"/>
    <property type="match status" value="1"/>
</dbReference>
<dbReference type="InterPro" id="IPR019489">
    <property type="entry name" value="Clp_ATPase_C"/>
</dbReference>
<dbReference type="FunFam" id="3.40.50.300:FF:000010">
    <property type="entry name" value="Chaperone clpB 1, putative"/>
    <property type="match status" value="1"/>
</dbReference>
<dbReference type="InterPro" id="IPR018368">
    <property type="entry name" value="ClpA/B_CS1"/>
</dbReference>
<dbReference type="Pfam" id="PF07724">
    <property type="entry name" value="AAA_2"/>
    <property type="match status" value="1"/>
</dbReference>
<dbReference type="PANTHER" id="PTHR11638:SF18">
    <property type="entry name" value="HEAT SHOCK PROTEIN 104"/>
    <property type="match status" value="1"/>
</dbReference>
<dbReference type="PRINTS" id="PR00300">
    <property type="entry name" value="CLPPROTEASEA"/>
</dbReference>
<feature type="domain" description="Sigma-54 factor interaction" evidence="8">
    <location>
        <begin position="547"/>
        <end position="745"/>
    </location>
</feature>
<feature type="coiled-coil region" evidence="6">
    <location>
        <begin position="450"/>
        <end position="499"/>
    </location>
</feature>
<dbReference type="Proteomes" id="UP000034616">
    <property type="component" value="Unassembled WGS sequence"/>
</dbReference>
<dbReference type="InterPro" id="IPR002078">
    <property type="entry name" value="Sigma_54_int"/>
</dbReference>
<evidence type="ECO:0000259" key="9">
    <source>
        <dbReference type="PROSITE" id="PS51903"/>
    </source>
</evidence>
<evidence type="ECO:0000256" key="4">
    <source>
        <dbReference type="ARBA" id="ARBA00023186"/>
    </source>
</evidence>
<feature type="domain" description="Clp R" evidence="9">
    <location>
        <begin position="6"/>
        <end position="156"/>
    </location>
</feature>
<dbReference type="GO" id="GO:0006355">
    <property type="term" value="P:regulation of DNA-templated transcription"/>
    <property type="evidence" value="ECO:0007669"/>
    <property type="project" value="InterPro"/>
</dbReference>
<evidence type="ECO:0000256" key="3">
    <source>
        <dbReference type="ARBA" id="ARBA00022840"/>
    </source>
</evidence>
<dbReference type="Gene3D" id="4.10.860.10">
    <property type="entry name" value="UVR domain"/>
    <property type="match status" value="1"/>
</dbReference>
<feature type="region of interest" description="Disordered" evidence="7">
    <location>
        <begin position="176"/>
        <end position="198"/>
    </location>
</feature>
<dbReference type="SMART" id="SM01086">
    <property type="entry name" value="ClpB_D2-small"/>
    <property type="match status" value="1"/>
</dbReference>
<protein>
    <submittedName>
        <fullName evidence="10">Class III stress response-related ATPase</fullName>
    </submittedName>
</protein>
<dbReference type="SUPFAM" id="SSF81923">
    <property type="entry name" value="Double Clp-N motif"/>
    <property type="match status" value="1"/>
</dbReference>
<gene>
    <name evidence="10" type="ORF">UU35_C0002G0056</name>
</gene>
<keyword evidence="3" id="KW-0067">ATP-binding</keyword>
<dbReference type="PANTHER" id="PTHR11638">
    <property type="entry name" value="ATP-DEPENDENT CLP PROTEASE"/>
    <property type="match status" value="1"/>
</dbReference>
<keyword evidence="2" id="KW-0547">Nucleotide-binding</keyword>
<reference evidence="10 11" key="1">
    <citation type="journal article" date="2015" name="Nature">
        <title>rRNA introns, odd ribosomes, and small enigmatic genomes across a large radiation of phyla.</title>
        <authorList>
            <person name="Brown C.T."/>
            <person name="Hug L.A."/>
            <person name="Thomas B.C."/>
            <person name="Sharon I."/>
            <person name="Castelle C.J."/>
            <person name="Singh A."/>
            <person name="Wilkins M.J."/>
            <person name="Williams K.H."/>
            <person name="Banfield J.F."/>
        </authorList>
    </citation>
    <scope>NUCLEOTIDE SEQUENCE [LARGE SCALE GENOMIC DNA]</scope>
</reference>
<feature type="compositionally biased region" description="Acidic residues" evidence="7">
    <location>
        <begin position="184"/>
        <end position="193"/>
    </location>
</feature>
<dbReference type="AlphaFoldDB" id="A0A0G0WSY8"/>
<dbReference type="InterPro" id="IPR027417">
    <property type="entry name" value="P-loop_NTPase"/>
</dbReference>
<evidence type="ECO:0000256" key="7">
    <source>
        <dbReference type="SAM" id="MobiDB-lite"/>
    </source>
</evidence>
<dbReference type="InterPro" id="IPR003593">
    <property type="entry name" value="AAA+_ATPase"/>
</dbReference>
<dbReference type="GO" id="GO:0005524">
    <property type="term" value="F:ATP binding"/>
    <property type="evidence" value="ECO:0007669"/>
    <property type="project" value="UniProtKB-KW"/>
</dbReference>
<dbReference type="SUPFAM" id="SSF52540">
    <property type="entry name" value="P-loop containing nucleoside triphosphate hydrolases"/>
    <property type="match status" value="2"/>
</dbReference>
<dbReference type="Pfam" id="PF17871">
    <property type="entry name" value="AAA_lid_9"/>
    <property type="match status" value="1"/>
</dbReference>
<dbReference type="SMART" id="SM00382">
    <property type="entry name" value="AAA"/>
    <property type="match status" value="2"/>
</dbReference>